<dbReference type="NCBIfam" id="TIGR00756">
    <property type="entry name" value="PPR"/>
    <property type="match status" value="1"/>
</dbReference>
<dbReference type="PROSITE" id="PS51375">
    <property type="entry name" value="PPR"/>
    <property type="match status" value="2"/>
</dbReference>
<dbReference type="InterPro" id="IPR002885">
    <property type="entry name" value="PPR_rpt"/>
</dbReference>
<feature type="repeat" description="PPR" evidence="5">
    <location>
        <begin position="699"/>
        <end position="733"/>
    </location>
</feature>
<organism evidence="8 9">
    <name type="scientific">Thelephora terrestris</name>
    <dbReference type="NCBI Taxonomy" id="56493"/>
    <lineage>
        <taxon>Eukaryota</taxon>
        <taxon>Fungi</taxon>
        <taxon>Dikarya</taxon>
        <taxon>Basidiomycota</taxon>
        <taxon>Agaricomycotina</taxon>
        <taxon>Agaricomycetes</taxon>
        <taxon>Thelephorales</taxon>
        <taxon>Thelephoraceae</taxon>
        <taxon>Thelephora</taxon>
    </lineage>
</organism>
<comment type="similarity">
    <text evidence="1">Belongs to the CCM1 family.</text>
</comment>
<feature type="repeat" description="PPR" evidence="5">
    <location>
        <begin position="664"/>
        <end position="698"/>
    </location>
</feature>
<comment type="function">
    <text evidence="3">Regulates mitochondrial small subunit maturation by controlling 15S rRNA 5'-end processing. Localizes to the 5' precursor of the 15S rRNA in a position that is subsequently occupied by mS47 in the mature yeast mtSSU. Uses structure and sequence-specific RNA recognition, binding to a single-stranded region of the precursor and specifically recognizing bases -6 to -1. The exchange of Ccm1 for mS47 is coupled to the irreversible removal of precursor rRNA that is accompanied by conformational changes of the mitoribosomal proteins uS5m and mS26. These conformational changes signal completion of 5'-end rRNA processing through protection of the mature 5'-end of the 15S rRNA and stabilization of mS47. The removal of the 5' precursor together with the dissociation of Ccm1 may be catalyzed by the 5'-3' exoribonuclease Pet127. Involved in the specific removal of group I introns in mitochondrial encoded transcripts.</text>
</comment>
<dbReference type="Proteomes" id="UP000736335">
    <property type="component" value="Unassembled WGS sequence"/>
</dbReference>
<dbReference type="Pfam" id="PF23276">
    <property type="entry name" value="TPR_24"/>
    <property type="match status" value="1"/>
</dbReference>
<dbReference type="EMBL" id="WIUZ02000005">
    <property type="protein sequence ID" value="KAF9787148.1"/>
    <property type="molecule type" value="Genomic_DNA"/>
</dbReference>
<dbReference type="PANTHER" id="PTHR47447:SF17">
    <property type="entry name" value="OS12G0638900 PROTEIN"/>
    <property type="match status" value="1"/>
</dbReference>
<reference evidence="8" key="2">
    <citation type="submission" date="2020-11" db="EMBL/GenBank/DDBJ databases">
        <authorList>
            <consortium name="DOE Joint Genome Institute"/>
            <person name="Kuo A."/>
            <person name="Miyauchi S."/>
            <person name="Kiss E."/>
            <person name="Drula E."/>
            <person name="Kohler A."/>
            <person name="Sanchez-Garcia M."/>
            <person name="Andreopoulos B."/>
            <person name="Barry K.W."/>
            <person name="Bonito G."/>
            <person name="Buee M."/>
            <person name="Carver A."/>
            <person name="Chen C."/>
            <person name="Cichocki N."/>
            <person name="Clum A."/>
            <person name="Culley D."/>
            <person name="Crous P.W."/>
            <person name="Fauchery L."/>
            <person name="Girlanda M."/>
            <person name="Hayes R."/>
            <person name="Keri Z."/>
            <person name="Labutti K."/>
            <person name="Lipzen A."/>
            <person name="Lombard V."/>
            <person name="Magnuson J."/>
            <person name="Maillard F."/>
            <person name="Morin E."/>
            <person name="Murat C."/>
            <person name="Nolan M."/>
            <person name="Ohm R."/>
            <person name="Pangilinan J."/>
            <person name="Pereira M."/>
            <person name="Perotto S."/>
            <person name="Peter M."/>
            <person name="Riley R."/>
            <person name="Sitrit Y."/>
            <person name="Stielow B."/>
            <person name="Szollosi G."/>
            <person name="Zifcakova L."/>
            <person name="Stursova M."/>
            <person name="Spatafora J.W."/>
            <person name="Tedersoo L."/>
            <person name="Vaario L.-M."/>
            <person name="Yamada A."/>
            <person name="Yan M."/>
            <person name="Wang P."/>
            <person name="Xu J."/>
            <person name="Bruns T."/>
            <person name="Baldrian P."/>
            <person name="Vilgalys R."/>
            <person name="Henrissat B."/>
            <person name="Grigoriev I.V."/>
            <person name="Hibbett D."/>
            <person name="Nagy L.G."/>
            <person name="Martin F.M."/>
        </authorList>
    </citation>
    <scope>NUCLEOTIDE SEQUENCE</scope>
    <source>
        <strain evidence="8">UH-Tt-Lm1</strain>
    </source>
</reference>
<feature type="domain" description="Pentatricopeptide repeat-containing protein-mitochondrial" evidence="7">
    <location>
        <begin position="638"/>
        <end position="753"/>
    </location>
</feature>
<protein>
    <recommendedName>
        <fullName evidence="7">Pentatricopeptide repeat-containing protein-mitochondrial domain-containing protein</fullName>
    </recommendedName>
</protein>
<accession>A0A9P6HHN9</accession>
<evidence type="ECO:0000313" key="8">
    <source>
        <dbReference type="EMBL" id="KAF9787148.1"/>
    </source>
</evidence>
<evidence type="ECO:0000256" key="5">
    <source>
        <dbReference type="PROSITE-ProRule" id="PRU00708"/>
    </source>
</evidence>
<feature type="region of interest" description="Disordered" evidence="6">
    <location>
        <begin position="573"/>
        <end position="594"/>
    </location>
</feature>
<feature type="compositionally biased region" description="Basic and acidic residues" evidence="6">
    <location>
        <begin position="86"/>
        <end position="95"/>
    </location>
</feature>
<evidence type="ECO:0000256" key="2">
    <source>
        <dbReference type="ARBA" id="ARBA00022737"/>
    </source>
</evidence>
<comment type="caution">
    <text evidence="8">The sequence shown here is derived from an EMBL/GenBank/DDBJ whole genome shotgun (WGS) entry which is preliminary data.</text>
</comment>
<dbReference type="PANTHER" id="PTHR47447">
    <property type="entry name" value="OS03G0856100 PROTEIN"/>
    <property type="match status" value="1"/>
</dbReference>
<name>A0A9P6HHN9_9AGAM</name>
<reference evidence="8" key="1">
    <citation type="journal article" date="2020" name="Nat. Commun.">
        <title>Large-scale genome sequencing of mycorrhizal fungi provides insights into the early evolution of symbiotic traits.</title>
        <authorList>
            <person name="Miyauchi S."/>
            <person name="Kiss E."/>
            <person name="Kuo A."/>
            <person name="Drula E."/>
            <person name="Kohler A."/>
            <person name="Sanchez-Garcia M."/>
            <person name="Morin E."/>
            <person name="Andreopoulos B."/>
            <person name="Barry K.W."/>
            <person name="Bonito G."/>
            <person name="Buee M."/>
            <person name="Carver A."/>
            <person name="Chen C."/>
            <person name="Cichocki N."/>
            <person name="Clum A."/>
            <person name="Culley D."/>
            <person name="Crous P.W."/>
            <person name="Fauchery L."/>
            <person name="Girlanda M."/>
            <person name="Hayes R.D."/>
            <person name="Keri Z."/>
            <person name="LaButti K."/>
            <person name="Lipzen A."/>
            <person name="Lombard V."/>
            <person name="Magnuson J."/>
            <person name="Maillard F."/>
            <person name="Murat C."/>
            <person name="Nolan M."/>
            <person name="Ohm R.A."/>
            <person name="Pangilinan J."/>
            <person name="Pereira M.F."/>
            <person name="Perotto S."/>
            <person name="Peter M."/>
            <person name="Pfister S."/>
            <person name="Riley R."/>
            <person name="Sitrit Y."/>
            <person name="Stielow J.B."/>
            <person name="Szollosi G."/>
            <person name="Zifcakova L."/>
            <person name="Stursova M."/>
            <person name="Spatafora J.W."/>
            <person name="Tedersoo L."/>
            <person name="Vaario L.M."/>
            <person name="Yamada A."/>
            <person name="Yan M."/>
            <person name="Wang P."/>
            <person name="Xu J."/>
            <person name="Bruns T."/>
            <person name="Baldrian P."/>
            <person name="Vilgalys R."/>
            <person name="Dunand C."/>
            <person name="Henrissat B."/>
            <person name="Grigoriev I.V."/>
            <person name="Hibbett D."/>
            <person name="Nagy L.G."/>
            <person name="Martin F.M."/>
        </authorList>
    </citation>
    <scope>NUCLEOTIDE SEQUENCE</scope>
    <source>
        <strain evidence="8">UH-Tt-Lm1</strain>
    </source>
</reference>
<feature type="compositionally biased region" description="Polar residues" evidence="6">
    <location>
        <begin position="59"/>
        <end position="73"/>
    </location>
</feature>
<keyword evidence="2" id="KW-0677">Repeat</keyword>
<gene>
    <name evidence="8" type="ORF">BJ322DRAFT_1210077</name>
</gene>
<feature type="region of interest" description="Disordered" evidence="6">
    <location>
        <begin position="44"/>
        <end position="95"/>
    </location>
</feature>
<keyword evidence="9" id="KW-1185">Reference proteome</keyword>
<evidence type="ECO:0000256" key="4">
    <source>
        <dbReference type="ARBA" id="ARBA00044511"/>
    </source>
</evidence>
<evidence type="ECO:0000256" key="6">
    <source>
        <dbReference type="SAM" id="MobiDB-lite"/>
    </source>
</evidence>
<dbReference type="Pfam" id="PF01535">
    <property type="entry name" value="PPR"/>
    <property type="match status" value="1"/>
</dbReference>
<evidence type="ECO:0000256" key="1">
    <source>
        <dbReference type="ARBA" id="ARBA00006192"/>
    </source>
</evidence>
<dbReference type="InterPro" id="IPR011990">
    <property type="entry name" value="TPR-like_helical_dom_sf"/>
</dbReference>
<evidence type="ECO:0000313" key="9">
    <source>
        <dbReference type="Proteomes" id="UP000736335"/>
    </source>
</evidence>
<evidence type="ECO:0000256" key="3">
    <source>
        <dbReference type="ARBA" id="ARBA00044493"/>
    </source>
</evidence>
<proteinExistence type="inferred from homology"/>
<dbReference type="AlphaFoldDB" id="A0A9P6HHN9"/>
<dbReference type="Gene3D" id="1.25.40.10">
    <property type="entry name" value="Tetratricopeptide repeat domain"/>
    <property type="match status" value="3"/>
</dbReference>
<feature type="compositionally biased region" description="Low complexity" evidence="6">
    <location>
        <begin position="44"/>
        <end position="58"/>
    </location>
</feature>
<evidence type="ECO:0000259" key="7">
    <source>
        <dbReference type="Pfam" id="PF23276"/>
    </source>
</evidence>
<comment type="subunit">
    <text evidence="4">Binds to mitochondrial small subunit 15S rRNA.</text>
</comment>
<sequence length="841" mass="94429">MLGSFAQVQRQQFQASIQRSVPCKHLFSFSAPKRQRLTALAVAATATSNPSPSYSTTSEPQKTIRSASDQTPLRNAPQRRGWNKSDVGEKRKTADEGGDAVLGELVAIIDNLTKHKGDKDNLLSSMKTIPRLNSLLKPLRDQKRVRELAEKLAETPAPYRAMRLIDVASTLGTNLKQNTYECVAYRYAQKQEWFLILSLVAMGLRWTGRTTTRLLNWRTRALVETSRFGLLDGVLEQFRGADLKPNARTFQLLITGHIRNKDLSRARSCITLMEESGFEVEGSTHALIASAYRQLGPDQEVQRTVLESLPDLDDKHATAALNSLIQLSLDAQDTSTALHYLSLFDHPQGIVPVRDPHHQPPRDVPSLPYSFRPDSTTFTMLIKHIAHENSPDLLEKISSMIEKMKALNVTPDSTAAAAVVRALCTAGDMHSALGIVTRVCQPAIKFETLADQMLIFGRAPKVVHLDEDHVAFIARRAELDVHLFNAIINGVSGWLGINAVRVILRVMYTNKVAPNSATVEAIVMWLSKSERSHPRSLVRSLKRLLSPIHRPNPFLCHAVITSLIRREQTWVTNDTASPLPSPQNPRAGPSPASGPLLILTNEEVPQKLGYRGMTRFLVQSLFAHRVQSDRITFAQRMKRAAMRGDAPAAKSYLRTMLKRGMHPTAYHYAALMEAYVNAGAMGQAETVFHSAVQTGIKPNVKLFTILIAGYGKHRKPVSARRMFEEMVRKGVSPDLAAVHAVASAYYKAGLLEPARAFLIEKWKCVAQVPFHGWMETLSFVDLAKEHRKLHEKAPIWFKRRARNGKSNKARRMVFRWKMKRVWDAWKRASASREQLRQRRRT</sequence>
<dbReference type="InterPro" id="IPR057027">
    <property type="entry name" value="TPR_mt"/>
</dbReference>
<dbReference type="OrthoDB" id="185373at2759"/>